<organism evidence="2">
    <name type="scientific">marine sediment metagenome</name>
    <dbReference type="NCBI Taxonomy" id="412755"/>
    <lineage>
        <taxon>unclassified sequences</taxon>
        <taxon>metagenomes</taxon>
        <taxon>ecological metagenomes</taxon>
    </lineage>
</organism>
<dbReference type="InterPro" id="IPR036397">
    <property type="entry name" value="RNaseH_sf"/>
</dbReference>
<dbReference type="PROSITE" id="PS50994">
    <property type="entry name" value="INTEGRASE"/>
    <property type="match status" value="1"/>
</dbReference>
<evidence type="ECO:0000259" key="1">
    <source>
        <dbReference type="PROSITE" id="PS50994"/>
    </source>
</evidence>
<dbReference type="AlphaFoldDB" id="A0A0F9S8V8"/>
<accession>A0A0F9S8V8</accession>
<dbReference type="InterPro" id="IPR025948">
    <property type="entry name" value="HTH-like_dom"/>
</dbReference>
<reference evidence="2" key="1">
    <citation type="journal article" date="2015" name="Nature">
        <title>Complex archaea that bridge the gap between prokaryotes and eukaryotes.</title>
        <authorList>
            <person name="Spang A."/>
            <person name="Saw J.H."/>
            <person name="Jorgensen S.L."/>
            <person name="Zaremba-Niedzwiedzka K."/>
            <person name="Martijn J."/>
            <person name="Lind A.E."/>
            <person name="van Eijk R."/>
            <person name="Schleper C."/>
            <person name="Guy L."/>
            <person name="Ettema T.J."/>
        </authorList>
    </citation>
    <scope>NUCLEOTIDE SEQUENCE</scope>
</reference>
<dbReference type="GO" id="GO:0003676">
    <property type="term" value="F:nucleic acid binding"/>
    <property type="evidence" value="ECO:0007669"/>
    <property type="project" value="InterPro"/>
</dbReference>
<gene>
    <name evidence="2" type="ORF">LCGC14_0501450</name>
</gene>
<dbReference type="GO" id="GO:0015074">
    <property type="term" value="P:DNA integration"/>
    <property type="evidence" value="ECO:0007669"/>
    <property type="project" value="InterPro"/>
</dbReference>
<dbReference type="InterPro" id="IPR050900">
    <property type="entry name" value="Transposase_IS3/IS150/IS904"/>
</dbReference>
<evidence type="ECO:0000313" key="2">
    <source>
        <dbReference type="EMBL" id="KKN63484.1"/>
    </source>
</evidence>
<dbReference type="Gene3D" id="3.30.420.10">
    <property type="entry name" value="Ribonuclease H-like superfamily/Ribonuclease H"/>
    <property type="match status" value="1"/>
</dbReference>
<feature type="domain" description="Integrase catalytic" evidence="1">
    <location>
        <begin position="104"/>
        <end position="267"/>
    </location>
</feature>
<dbReference type="Pfam" id="PF00665">
    <property type="entry name" value="rve"/>
    <property type="match status" value="1"/>
</dbReference>
<sequence length="269" mass="31361">MCRVLKIHRSGFYAWKTSPLSKRAIADEKLLTDIKRSYNDSYGIYGSPRIHRDLREAGYHCGVKRVARLMLQAKLKSLRGYRKPRYKSGKPAVAAPNRLNRQFAVEQPDNAWVTDITYIRTYEGWLYLTVVIDLFSRGVVGWSMKPTMATDSVLDALMMAVWRRKPKNEVIIHSDQGSQFSSDDFARWCKEHQLLPSMSRRGNCYDNAVAESFFSSLKKEQVKQKIYTTRAEAKSEIFEYIEVFYNRKRRHSYLNQMSPMAFEKLQIGT</sequence>
<comment type="caution">
    <text evidence="2">The sequence shown here is derived from an EMBL/GenBank/DDBJ whole genome shotgun (WGS) entry which is preliminary data.</text>
</comment>
<dbReference type="EMBL" id="LAZR01000588">
    <property type="protein sequence ID" value="KKN63484.1"/>
    <property type="molecule type" value="Genomic_DNA"/>
</dbReference>
<dbReference type="InterPro" id="IPR001584">
    <property type="entry name" value="Integrase_cat-core"/>
</dbReference>
<dbReference type="NCBIfam" id="NF033516">
    <property type="entry name" value="transpos_IS3"/>
    <property type="match status" value="1"/>
</dbReference>
<dbReference type="PANTHER" id="PTHR46889:SF4">
    <property type="entry name" value="TRANSPOSASE INSO FOR INSERTION SEQUENCE ELEMENT IS911B-RELATED"/>
    <property type="match status" value="1"/>
</dbReference>
<dbReference type="InterPro" id="IPR012337">
    <property type="entry name" value="RNaseH-like_sf"/>
</dbReference>
<name>A0A0F9S8V8_9ZZZZ</name>
<dbReference type="SUPFAM" id="SSF53098">
    <property type="entry name" value="Ribonuclease H-like"/>
    <property type="match status" value="1"/>
</dbReference>
<proteinExistence type="predicted"/>
<protein>
    <recommendedName>
        <fullName evidence="1">Integrase catalytic domain-containing protein</fullName>
    </recommendedName>
</protein>
<dbReference type="Pfam" id="PF13333">
    <property type="entry name" value="rve_2"/>
    <property type="match status" value="1"/>
</dbReference>
<dbReference type="InterPro" id="IPR048020">
    <property type="entry name" value="Transpos_IS3"/>
</dbReference>
<dbReference type="Pfam" id="PF13276">
    <property type="entry name" value="HTH_21"/>
    <property type="match status" value="1"/>
</dbReference>
<dbReference type="PANTHER" id="PTHR46889">
    <property type="entry name" value="TRANSPOSASE INSF FOR INSERTION SEQUENCE IS3B-RELATED"/>
    <property type="match status" value="1"/>
</dbReference>